<dbReference type="RefSeq" id="XP_033388431.1">
    <property type="nucleotide sequence ID" value="XM_033533672.1"/>
</dbReference>
<dbReference type="Gene3D" id="3.40.395.10">
    <property type="entry name" value="Adenoviral Proteinase, Chain A"/>
    <property type="match status" value="1"/>
</dbReference>
<protein>
    <recommendedName>
        <fullName evidence="4">Ubiquitin-like protease family profile domain-containing protein</fullName>
    </recommendedName>
</protein>
<reference evidence="2" key="1">
    <citation type="journal article" date="2020" name="Stud. Mycol.">
        <title>101 Dothideomycetes genomes: a test case for predicting lifestyles and emergence of pathogens.</title>
        <authorList>
            <person name="Haridas S."/>
            <person name="Albert R."/>
            <person name="Binder M."/>
            <person name="Bloem J."/>
            <person name="Labutti K."/>
            <person name="Salamov A."/>
            <person name="Andreopoulos B."/>
            <person name="Baker S."/>
            <person name="Barry K."/>
            <person name="Bills G."/>
            <person name="Bluhm B."/>
            <person name="Cannon C."/>
            <person name="Castanera R."/>
            <person name="Culley D."/>
            <person name="Daum C."/>
            <person name="Ezra D."/>
            <person name="Gonzalez J."/>
            <person name="Henrissat B."/>
            <person name="Kuo A."/>
            <person name="Liang C."/>
            <person name="Lipzen A."/>
            <person name="Lutzoni F."/>
            <person name="Magnuson J."/>
            <person name="Mondo S."/>
            <person name="Nolan M."/>
            <person name="Ohm R."/>
            <person name="Pangilinan J."/>
            <person name="Park H.-J."/>
            <person name="Ramirez L."/>
            <person name="Alfaro M."/>
            <person name="Sun H."/>
            <person name="Tritt A."/>
            <person name="Yoshinaga Y."/>
            <person name="Zwiers L.-H."/>
            <person name="Turgeon B."/>
            <person name="Goodwin S."/>
            <person name="Spatafora J."/>
            <person name="Crous P."/>
            <person name="Grigoriev I."/>
        </authorList>
    </citation>
    <scope>NUCLEOTIDE SEQUENCE</scope>
    <source>
        <strain evidence="2">CBS 175.79</strain>
    </source>
</reference>
<dbReference type="EMBL" id="ML978067">
    <property type="protein sequence ID" value="KAF2020092.1"/>
    <property type="molecule type" value="Genomic_DNA"/>
</dbReference>
<dbReference type="OrthoDB" id="3825435at2759"/>
<name>A0A6A5Y3H8_9PLEO</name>
<feature type="compositionally biased region" description="Acidic residues" evidence="1">
    <location>
        <begin position="1"/>
        <end position="24"/>
    </location>
</feature>
<accession>A0A6A5Y3H8</accession>
<feature type="region of interest" description="Disordered" evidence="1">
    <location>
        <begin position="1079"/>
        <end position="1099"/>
    </location>
</feature>
<proteinExistence type="predicted"/>
<evidence type="ECO:0008006" key="4">
    <source>
        <dbReference type="Google" id="ProtNLM"/>
    </source>
</evidence>
<evidence type="ECO:0000256" key="1">
    <source>
        <dbReference type="SAM" id="MobiDB-lite"/>
    </source>
</evidence>
<sequence length="1896" mass="215967">MYDDEMPELEDLDDDEDGNQDENGDDKIPTPKPPVKSPPPPASPPGQPTATSQNPDESADPCAYLRHRLNGLEEQIRTSHENHAPHGLNRSHTSQLIATVLLGINGLHTLASGGGFSIAVDAGRGVELRDPGRTLIMRAEHNGIPLLYVVQSLSADRISITFFSSVVYRFGLEDRRAIFNNCWATLQSLNWKPHLSEKEKPEHGFWMKTSTMIDEALQEKLLTLTAWALALNLSPNPDFVPNKQFAEETDNISYLALGGASLDWQIIRAFLRCHKFVHDEPFDVPAERRFSHAEYNINFSAFVNRTMQPTNVSSSGKSHEDGFAFDKWTDAERIQIIPRLRRRKLLKADQDAEDMGRVYKEQYPHLNAGKSKIVIDSWNEAHDIFQERFRGVPEPQDVLDSAAEISLGHQEVFDGIATIAVALNEQTNNAPSFALIEYSTLRYFMDPQVERRIEAPQVLFPGLPLLLPWSHGTHEVLVVVQPDVSSGNPVMFVVDPASWMLSADDRKAIATGVATLVNHTHWSQNSITISAKTWILNSTRSEAWHTGYYTLCHAWAILLGLTLRPQFRPKKSFFSEARQLLTLLHSGNVNWELVWAFLRFHDFVIDPKPPKERHFAVSTSRDRLKSSLHVLQSKDRDYRNLKAPPNKDVAYKFRNESKHSGTLGSDSWTTSDKERRVPLLLAHGILDASINRARLRARYRHLRLKPSDTFRLAANMTKMRSLLEPRGEKMNQLADLAVFKRFMEVFSPTCRPIFQDINDAPCVYWRRKLQLLRAVGDDLGVELPTGLKLDLDDIAVVNAISSVVEAIVQLQNDKSSLGGFASVSPQILRKARADQQPTIPIARPRRAWFFPYAISISQGVGDTGNDESATHFVLCIIQEEVHSGTSVFRRYILDPGKQYHNGDYSSSLEDIERIAHKVEWSTHRNEDQGVRFINFNNDTDLKDVAVQTQIGVSGIHAVLNAWICALDLTIEDHPTVQLNEKFYAEASVAIHFARAGVLGWAEITAFLICHGLIKERAIEAVPPSRRFILTSKRTAGDQGSQETRLRTWIQDDERIESTRPNCSLDPYDLGNNVSFGKFSRPPGSAVQPEHPAGDYGPSAHLTSEFKRLREDESAKEWVQLLESKLKTRRHEGRWLHDDEVTLAIASVTAAINHNAAMEQGLSMMGITDYRSCGIHDENAMDFIQPDIRFGRPKIFPIVHRDNFFLVVAYLNNKDEIVISILDSQSWRLEGVQARERVFQIALRIIQKTNWLRNISNFPEWPQHAIWATTAQQQNDWICGYYAIFNAWAIAMGAKLNSNFAPSVDFLKDAVNVINYARGGFLSWRTIIAFLDSHHFIEENADVAHYNRFGRTARIEDENELNQQVQELRKKEDKYWESQKNPDFSDIGHWNQVDVPLAKRHTEKFVSDEWDKATRTRILPDLIAWGRFKATNSREFLHYTHQEALSVSWESVRLGIDAFLKPKDRPLNCDTLLTSLGAKLNQNLNTPSTMRLENARRKSNPKQYAQERIDFLKLTRKRYGNVLFNKSRKPHQMTRAGDLFLDEDTVLALAAVVQALPVQGEDLATGFSLASSFHVSASRCLDDYGQGRATRPRSCWLIPYVIDDDFLDLAPGVETPRENKGSQANKMGHIFLVVVQDEPKESEPGEREFRTYFLDSFEGIFEDSRVFIYERVKVMARNLKWTKFNHEGDAVPIKFGTFSQLVTVPRQSNGWACGVHTVLNAWILVLGLRINQDKYEYEEEMYEEAIDLMQLAVSGLLDWKTLASWLIANDLVTDEDFNSVQENRRFTLTQFQSKDNGFEYDDVFEGCMKSCPDLNQWDCTSNYDFNRLDVSIVDDNDSFIFPSPQATSLPRPIEDFGPIEVQLIRKRKRSDLDWYGRLFGKSKRIRTEVDVGIEDSW</sequence>
<keyword evidence="3" id="KW-1185">Reference proteome</keyword>
<dbReference type="Proteomes" id="UP000799778">
    <property type="component" value="Unassembled WGS sequence"/>
</dbReference>
<organism evidence="2 3">
    <name type="scientific">Aaosphaeria arxii CBS 175.79</name>
    <dbReference type="NCBI Taxonomy" id="1450172"/>
    <lineage>
        <taxon>Eukaryota</taxon>
        <taxon>Fungi</taxon>
        <taxon>Dikarya</taxon>
        <taxon>Ascomycota</taxon>
        <taxon>Pezizomycotina</taxon>
        <taxon>Dothideomycetes</taxon>
        <taxon>Pleosporomycetidae</taxon>
        <taxon>Pleosporales</taxon>
        <taxon>Pleosporales incertae sedis</taxon>
        <taxon>Aaosphaeria</taxon>
    </lineage>
</organism>
<feature type="region of interest" description="Disordered" evidence="1">
    <location>
        <begin position="1"/>
        <end position="61"/>
    </location>
</feature>
<dbReference type="InterPro" id="IPR038765">
    <property type="entry name" value="Papain-like_cys_pep_sf"/>
</dbReference>
<gene>
    <name evidence="2" type="ORF">BU24DRAFT_489925</name>
</gene>
<evidence type="ECO:0000313" key="3">
    <source>
        <dbReference type="Proteomes" id="UP000799778"/>
    </source>
</evidence>
<evidence type="ECO:0000313" key="2">
    <source>
        <dbReference type="EMBL" id="KAF2020092.1"/>
    </source>
</evidence>
<dbReference type="SUPFAM" id="SSF54001">
    <property type="entry name" value="Cysteine proteinases"/>
    <property type="match status" value="2"/>
</dbReference>
<dbReference type="GeneID" id="54291069"/>
<feature type="compositionally biased region" description="Pro residues" evidence="1">
    <location>
        <begin position="30"/>
        <end position="47"/>
    </location>
</feature>